<dbReference type="GO" id="GO:0046872">
    <property type="term" value="F:metal ion binding"/>
    <property type="evidence" value="ECO:0007669"/>
    <property type="project" value="UniProtKB-KW"/>
</dbReference>
<dbReference type="PANTHER" id="PTHR46716:SF1">
    <property type="entry name" value="MITOGEN-ACTIVATED PROTEIN KINASE KINASE KINASE 7"/>
    <property type="match status" value="1"/>
</dbReference>
<keyword evidence="5" id="KW-0723">Serine/threonine-protein kinase</keyword>
<evidence type="ECO:0000256" key="14">
    <source>
        <dbReference type="PROSITE-ProRule" id="PRU10141"/>
    </source>
</evidence>
<evidence type="ECO:0000256" key="5">
    <source>
        <dbReference type="ARBA" id="ARBA00022527"/>
    </source>
</evidence>
<dbReference type="GO" id="GO:0005524">
    <property type="term" value="F:ATP binding"/>
    <property type="evidence" value="ECO:0007669"/>
    <property type="project" value="UniProtKB-UniRule"/>
</dbReference>
<keyword evidence="18" id="KW-1185">Reference proteome</keyword>
<evidence type="ECO:0000256" key="10">
    <source>
        <dbReference type="ARBA" id="ARBA00022840"/>
    </source>
</evidence>
<dbReference type="GO" id="GO:0007254">
    <property type="term" value="P:JNK cascade"/>
    <property type="evidence" value="ECO:0007669"/>
    <property type="project" value="TreeGrafter"/>
</dbReference>
<dbReference type="GO" id="GO:0043410">
    <property type="term" value="P:positive regulation of MAPK cascade"/>
    <property type="evidence" value="ECO:0007669"/>
    <property type="project" value="UniProtKB-ARBA"/>
</dbReference>
<feature type="region of interest" description="Disordered" evidence="16">
    <location>
        <begin position="288"/>
        <end position="319"/>
    </location>
</feature>
<dbReference type="GO" id="GO:0004709">
    <property type="term" value="F:MAP kinase kinase kinase activity"/>
    <property type="evidence" value="ECO:0007669"/>
    <property type="project" value="UniProtKB-EC"/>
</dbReference>
<keyword evidence="15" id="KW-0175">Coiled coil</keyword>
<evidence type="ECO:0000256" key="7">
    <source>
        <dbReference type="ARBA" id="ARBA00022723"/>
    </source>
</evidence>
<keyword evidence="6" id="KW-0808">Transferase</keyword>
<dbReference type="Gene3D" id="3.30.200.20">
    <property type="entry name" value="Phosphorylase Kinase, domain 1"/>
    <property type="match status" value="1"/>
</dbReference>
<evidence type="ECO:0000256" key="11">
    <source>
        <dbReference type="ARBA" id="ARBA00022842"/>
    </source>
</evidence>
<dbReference type="InterPro" id="IPR017441">
    <property type="entry name" value="Protein_kinase_ATP_BS"/>
</dbReference>
<dbReference type="PANTHER" id="PTHR46716">
    <property type="entry name" value="MITOGEN-ACTIVATED PROTEIN KINASE KINASE KINASE 7"/>
    <property type="match status" value="1"/>
</dbReference>
<dbReference type="Gene3D" id="1.10.510.10">
    <property type="entry name" value="Transferase(Phosphotransferase) domain 1"/>
    <property type="match status" value="1"/>
</dbReference>
<name>A0A979FVX1_HYAAZ</name>
<feature type="compositionally biased region" description="Polar residues" evidence="16">
    <location>
        <begin position="293"/>
        <end position="317"/>
    </location>
</feature>
<evidence type="ECO:0000256" key="3">
    <source>
        <dbReference type="ARBA" id="ARBA00012406"/>
    </source>
</evidence>
<comment type="similarity">
    <text evidence="2">Belongs to the protein kinase superfamily. STE Ser/Thr protein kinase family. MAP kinase kinase kinase subfamily.</text>
</comment>
<comment type="cofactor">
    <cofactor evidence="1">
        <name>Mg(2+)</name>
        <dbReference type="ChEBI" id="CHEBI:18420"/>
    </cofactor>
</comment>
<dbReference type="GO" id="GO:0043123">
    <property type="term" value="P:positive regulation of canonical NF-kappaB signal transduction"/>
    <property type="evidence" value="ECO:0007669"/>
    <property type="project" value="TreeGrafter"/>
</dbReference>
<dbReference type="SMART" id="SM00220">
    <property type="entry name" value="S_TKc"/>
    <property type="match status" value="1"/>
</dbReference>
<comment type="catalytic activity">
    <reaction evidence="12">
        <text>L-threonyl-[protein] + ATP = O-phospho-L-threonyl-[protein] + ADP + H(+)</text>
        <dbReference type="Rhea" id="RHEA:46608"/>
        <dbReference type="Rhea" id="RHEA-COMP:11060"/>
        <dbReference type="Rhea" id="RHEA-COMP:11605"/>
        <dbReference type="ChEBI" id="CHEBI:15378"/>
        <dbReference type="ChEBI" id="CHEBI:30013"/>
        <dbReference type="ChEBI" id="CHEBI:30616"/>
        <dbReference type="ChEBI" id="CHEBI:61977"/>
        <dbReference type="ChEBI" id="CHEBI:456216"/>
        <dbReference type="EC" id="2.7.11.25"/>
    </reaction>
</comment>
<feature type="region of interest" description="Disordered" evidence="16">
    <location>
        <begin position="335"/>
        <end position="360"/>
    </location>
</feature>
<keyword evidence="9 19" id="KW-0418">Kinase</keyword>
<evidence type="ECO:0000256" key="6">
    <source>
        <dbReference type="ARBA" id="ARBA00022679"/>
    </source>
</evidence>
<proteinExistence type="inferred from homology"/>
<dbReference type="GO" id="GO:0019899">
    <property type="term" value="F:enzyme binding"/>
    <property type="evidence" value="ECO:0007669"/>
    <property type="project" value="UniProtKB-ARBA"/>
</dbReference>
<keyword evidence="8 14" id="KW-0547">Nucleotide-binding</keyword>
<dbReference type="AlphaFoldDB" id="A0A979FVX1"/>
<gene>
    <name evidence="19" type="primary">LOC108681247</name>
</gene>
<feature type="compositionally biased region" description="Low complexity" evidence="16">
    <location>
        <begin position="857"/>
        <end position="869"/>
    </location>
</feature>
<dbReference type="PROSITE" id="PS50011">
    <property type="entry name" value="PROTEIN_KINASE_DOM"/>
    <property type="match status" value="1"/>
</dbReference>
<feature type="coiled-coil region" evidence="15">
    <location>
        <begin position="739"/>
        <end position="773"/>
    </location>
</feature>
<feature type="compositionally biased region" description="Low complexity" evidence="16">
    <location>
        <begin position="627"/>
        <end position="645"/>
    </location>
</feature>
<sequence length="934" mass="103033">MKAFMINMHIVEMEKNSITLEAINLEDIRLLVNIGKGSFGVVYKALWKDQEVAIKKVESESEVTALHNEIHQLSRTCHENIIKVLGAYTEGPSHLLVMEYADGGSLFQLLHNPPYPPYTLAHALSWLLQCARAVAYLHAIEPGPIIHRDLKPPNLLLSDGCRLLKVCDFGTACQQHTVMTDNTGSAAWMAPEVFEAKSYSEKCDVYSWGIILWEVLTRRIPFMELGQACRIMWAVHTNRRPPLIVGCPKLLETLMKRCWDQAESKRPSMEEVVETVPLISRFLKGADEPIQFPSPTDTGSSYNPTTGETSPARSGSQELCEVPCTLSSSTFVPPEHYNHSPLPHSLAGPPSEPPSVQTSDQGTYLDRYWEFAENQQAWASKEFTDADSEASRCARRQQLLDGLSRFPPPPPGHPSCATPISPNATANIVVSPENLISPCSTLRSEECPEPYQLSLSGHGEFYPLPQLPRSRQVFVGQCSPHWAPTAGLQALQQQGIKISPRRSPLPLNVGVEHEVEDVATSVSYDVMPTTCCVSCASSSVVTVTSAGVVTTSVVTPSTAFVSSVSSQQQQPTSSNMRTTTVQLRPKRPGYLNPKDNESSSSSLRRRSAEVSAMQHHPANQPGHRRSNSSGTLSSLVSGALSPPAAAGGGPLAPLPGGEATQGGGGSAEPQGPGEEELGRFWELLDPDTQPIMPIPGCPESQQIFEDHKEMARKYLVLQQEIYNLCQQKKELSDMVTEEKNKQQLRQSRYQEKIAQLKRKREILRNNQSRLRAQLDKIKGSGRDTSRDVTMSNANPATARHHHHMAQQYQPSSPHRSSHYTSTHHMPTGGGHHPTPPPQAVSSHPMMLPMQDPYYPTRQSRQQFQQQQPFQPQPPPQQPLLSPSSGGYLHATSISSSPGVSLNPLPGSRHYYGQQQQHRHHQQYSSDLAYASPPD</sequence>
<dbReference type="RefSeq" id="XP_047741409.1">
    <property type="nucleotide sequence ID" value="XM_047885453.1"/>
</dbReference>
<evidence type="ECO:0000256" key="15">
    <source>
        <dbReference type="SAM" id="Coils"/>
    </source>
</evidence>
<dbReference type="EC" id="2.7.11.25" evidence="3"/>
<evidence type="ECO:0000256" key="2">
    <source>
        <dbReference type="ARBA" id="ARBA00006529"/>
    </source>
</evidence>
<comment type="catalytic activity">
    <reaction evidence="13">
        <text>L-seryl-[protein] + ATP = O-phospho-L-seryl-[protein] + ADP + H(+)</text>
        <dbReference type="Rhea" id="RHEA:17989"/>
        <dbReference type="Rhea" id="RHEA-COMP:9863"/>
        <dbReference type="Rhea" id="RHEA-COMP:11604"/>
        <dbReference type="ChEBI" id="CHEBI:15378"/>
        <dbReference type="ChEBI" id="CHEBI:29999"/>
        <dbReference type="ChEBI" id="CHEBI:30616"/>
        <dbReference type="ChEBI" id="CHEBI:83421"/>
        <dbReference type="ChEBI" id="CHEBI:456216"/>
        <dbReference type="EC" id="2.7.11.25"/>
    </reaction>
</comment>
<dbReference type="GeneID" id="108681247"/>
<feature type="compositionally biased region" description="Low complexity" evidence="16">
    <location>
        <begin position="562"/>
        <end position="574"/>
    </location>
</feature>
<dbReference type="Pfam" id="PF07714">
    <property type="entry name" value="PK_Tyr_Ser-Thr"/>
    <property type="match status" value="1"/>
</dbReference>
<dbReference type="Proteomes" id="UP000694843">
    <property type="component" value="Unplaced"/>
</dbReference>
<evidence type="ECO:0000256" key="12">
    <source>
        <dbReference type="ARBA" id="ARBA00047559"/>
    </source>
</evidence>
<feature type="compositionally biased region" description="Polar residues" evidence="16">
    <location>
        <begin position="806"/>
        <end position="820"/>
    </location>
</feature>
<evidence type="ECO:0000256" key="13">
    <source>
        <dbReference type="ARBA" id="ARBA00048329"/>
    </source>
</evidence>
<dbReference type="GO" id="GO:0006950">
    <property type="term" value="P:response to stress"/>
    <property type="evidence" value="ECO:0007669"/>
    <property type="project" value="UniProtKB-ARBA"/>
</dbReference>
<evidence type="ECO:0000256" key="1">
    <source>
        <dbReference type="ARBA" id="ARBA00001946"/>
    </source>
</evidence>
<evidence type="ECO:0000256" key="9">
    <source>
        <dbReference type="ARBA" id="ARBA00022777"/>
    </source>
</evidence>
<keyword evidence="11" id="KW-0460">Magnesium</keyword>
<dbReference type="InterPro" id="IPR000719">
    <property type="entry name" value="Prot_kinase_dom"/>
</dbReference>
<feature type="compositionally biased region" description="Low complexity" evidence="16">
    <location>
        <begin position="906"/>
        <end position="915"/>
    </location>
</feature>
<dbReference type="InterPro" id="IPR001245">
    <property type="entry name" value="Ser-Thr/Tyr_kinase_cat_dom"/>
</dbReference>
<dbReference type="InterPro" id="IPR011009">
    <property type="entry name" value="Kinase-like_dom_sf"/>
</dbReference>
<dbReference type="GO" id="GO:0006955">
    <property type="term" value="P:immune response"/>
    <property type="evidence" value="ECO:0007669"/>
    <property type="project" value="TreeGrafter"/>
</dbReference>
<reference evidence="19" key="1">
    <citation type="submission" date="2025-08" db="UniProtKB">
        <authorList>
            <consortium name="RefSeq"/>
        </authorList>
    </citation>
    <scope>IDENTIFICATION</scope>
    <source>
        <tissue evidence="19">Whole organism</tissue>
    </source>
</reference>
<protein>
    <recommendedName>
        <fullName evidence="4">Mitogen-activated protein kinase kinase kinase 7</fullName>
        <ecNumber evidence="3">2.7.11.25</ecNumber>
    </recommendedName>
</protein>
<evidence type="ECO:0000256" key="4">
    <source>
        <dbReference type="ARBA" id="ARBA00017660"/>
    </source>
</evidence>
<evidence type="ECO:0000259" key="17">
    <source>
        <dbReference type="PROSITE" id="PS50011"/>
    </source>
</evidence>
<dbReference type="PROSITE" id="PS00107">
    <property type="entry name" value="PROTEIN_KINASE_ATP"/>
    <property type="match status" value="1"/>
</dbReference>
<keyword evidence="10 14" id="KW-0067">ATP-binding</keyword>
<feature type="domain" description="Protein kinase" evidence="17">
    <location>
        <begin position="28"/>
        <end position="279"/>
    </location>
</feature>
<dbReference type="SUPFAM" id="SSF56112">
    <property type="entry name" value="Protein kinase-like (PK-like)"/>
    <property type="match status" value="1"/>
</dbReference>
<feature type="region of interest" description="Disordered" evidence="16">
    <location>
        <begin position="796"/>
        <end position="934"/>
    </location>
</feature>
<accession>A0A979FVX1</accession>
<feature type="binding site" evidence="14">
    <location>
        <position position="56"/>
    </location>
    <ligand>
        <name>ATP</name>
        <dbReference type="ChEBI" id="CHEBI:30616"/>
    </ligand>
</feature>
<dbReference type="PROSITE" id="PS00108">
    <property type="entry name" value="PROTEIN_KINASE_ST"/>
    <property type="match status" value="1"/>
</dbReference>
<dbReference type="InterPro" id="IPR008271">
    <property type="entry name" value="Ser/Thr_kinase_AS"/>
</dbReference>
<evidence type="ECO:0000256" key="16">
    <source>
        <dbReference type="SAM" id="MobiDB-lite"/>
    </source>
</evidence>
<dbReference type="GO" id="GO:0009893">
    <property type="term" value="P:positive regulation of metabolic process"/>
    <property type="evidence" value="ECO:0007669"/>
    <property type="project" value="UniProtKB-ARBA"/>
</dbReference>
<evidence type="ECO:0000256" key="8">
    <source>
        <dbReference type="ARBA" id="ARBA00022741"/>
    </source>
</evidence>
<evidence type="ECO:0000313" key="18">
    <source>
        <dbReference type="Proteomes" id="UP000694843"/>
    </source>
</evidence>
<feature type="region of interest" description="Disordered" evidence="16">
    <location>
        <begin position="562"/>
        <end position="674"/>
    </location>
</feature>
<dbReference type="PRINTS" id="PR00109">
    <property type="entry name" value="TYRKINASE"/>
</dbReference>
<dbReference type="FunFam" id="1.10.510.10:FF:000143">
    <property type="entry name" value="Mitogen-activated protein kinase kinase kinase 7"/>
    <property type="match status" value="1"/>
</dbReference>
<organism evidence="18 19">
    <name type="scientific">Hyalella azteca</name>
    <name type="common">Amphipod</name>
    <dbReference type="NCBI Taxonomy" id="294128"/>
    <lineage>
        <taxon>Eukaryota</taxon>
        <taxon>Metazoa</taxon>
        <taxon>Ecdysozoa</taxon>
        <taxon>Arthropoda</taxon>
        <taxon>Crustacea</taxon>
        <taxon>Multicrustacea</taxon>
        <taxon>Malacostraca</taxon>
        <taxon>Eumalacostraca</taxon>
        <taxon>Peracarida</taxon>
        <taxon>Amphipoda</taxon>
        <taxon>Senticaudata</taxon>
        <taxon>Talitrida</taxon>
        <taxon>Talitroidea</taxon>
        <taxon>Hyalellidae</taxon>
        <taxon>Hyalella</taxon>
    </lineage>
</organism>
<evidence type="ECO:0000313" key="19">
    <source>
        <dbReference type="RefSeq" id="XP_047741409.1"/>
    </source>
</evidence>
<keyword evidence="7" id="KW-0479">Metal-binding</keyword>